<dbReference type="OrthoDB" id="9795355at2"/>
<dbReference type="Proteomes" id="UP000051733">
    <property type="component" value="Unassembled WGS sequence"/>
</dbReference>
<dbReference type="PANTHER" id="PTHR11122">
    <property type="entry name" value="APOSPORY-ASSOCIATED PROTEIN C-RELATED"/>
    <property type="match status" value="1"/>
</dbReference>
<dbReference type="InterPro" id="IPR008183">
    <property type="entry name" value="Aldose_1/G6P_1-epimerase"/>
</dbReference>
<dbReference type="InterPro" id="IPR037481">
    <property type="entry name" value="LacX"/>
</dbReference>
<dbReference type="SUPFAM" id="SSF74650">
    <property type="entry name" value="Galactose mutarotase-like"/>
    <property type="match status" value="1"/>
</dbReference>
<reference evidence="1 2" key="1">
    <citation type="journal article" date="2015" name="Genome Announc.">
        <title>Expanding the biotechnology potential of lactobacilli through comparative genomics of 213 strains and associated genera.</title>
        <authorList>
            <person name="Sun Z."/>
            <person name="Harris H.M."/>
            <person name="McCann A."/>
            <person name="Guo C."/>
            <person name="Argimon S."/>
            <person name="Zhang W."/>
            <person name="Yang X."/>
            <person name="Jeffery I.B."/>
            <person name="Cooney J.C."/>
            <person name="Kagawa T.F."/>
            <person name="Liu W."/>
            <person name="Song Y."/>
            <person name="Salvetti E."/>
            <person name="Wrobel A."/>
            <person name="Rasinkangas P."/>
            <person name="Parkhill J."/>
            <person name="Rea M.C."/>
            <person name="O'Sullivan O."/>
            <person name="Ritari J."/>
            <person name="Douillard F.P."/>
            <person name="Paul Ross R."/>
            <person name="Yang R."/>
            <person name="Briner A.E."/>
            <person name="Felis G.E."/>
            <person name="de Vos W.M."/>
            <person name="Barrangou R."/>
            <person name="Klaenhammer T.R."/>
            <person name="Caufield P.W."/>
            <person name="Cui Y."/>
            <person name="Zhang H."/>
            <person name="O'Toole P.W."/>
        </authorList>
    </citation>
    <scope>NUCLEOTIDE SEQUENCE [LARGE SCALE GENOMIC DNA]</scope>
    <source>
        <strain evidence="1 2">DSM 20634</strain>
    </source>
</reference>
<dbReference type="PATRIC" id="fig|1423813.3.peg.2164"/>
<dbReference type="Pfam" id="PF01263">
    <property type="entry name" value="Aldose_epim"/>
    <property type="match status" value="1"/>
</dbReference>
<sequence length="290" mass="33630">MIELNNEKLHVEFSETGAQLIRLQDQKNGRDYLWSGDPTYWRFSAPILFPIVGRLKNDQYEHQGQTYTMHQHGFARESEFKVVEKNRTQIIFELTSAMHQFDNYPFEFILRVTYQLKADELTISYQITNPGEDELFFSIGAHPAFNVSLDENRELDHVRLSVTPQRIYDQVKLIGPYSDIQHPQKLDLTQPLELKREMFDNDALILDLQGQAIELTLNSQDNHGVKVFLDDAPYVGVWAPYPKKAPFVCIEPWWGIADQINASGRLNEKAAINQLASHASQQMQYRITPF</sequence>
<keyword evidence="2" id="KW-1185">Reference proteome</keyword>
<dbReference type="InterPro" id="IPR014718">
    <property type="entry name" value="GH-type_carb-bd"/>
</dbReference>
<gene>
    <name evidence="1" type="ORF">FC26_GL002126</name>
</gene>
<evidence type="ECO:0000313" key="2">
    <source>
        <dbReference type="Proteomes" id="UP000051733"/>
    </source>
</evidence>
<dbReference type="PANTHER" id="PTHR11122:SF13">
    <property type="entry name" value="GLUCOSE-6-PHOSPHATE 1-EPIMERASE"/>
    <property type="match status" value="1"/>
</dbReference>
<protein>
    <recommendedName>
        <fullName evidence="3">Aldose 1-epimerase</fullName>
    </recommendedName>
</protein>
<comment type="caution">
    <text evidence="1">The sequence shown here is derived from an EMBL/GenBank/DDBJ whole genome shotgun (WGS) entry which is preliminary data.</text>
</comment>
<evidence type="ECO:0000313" key="1">
    <source>
        <dbReference type="EMBL" id="KRM62550.1"/>
    </source>
</evidence>
<dbReference type="CDD" id="cd09024">
    <property type="entry name" value="Aldose_epim_lacX"/>
    <property type="match status" value="1"/>
</dbReference>
<evidence type="ECO:0008006" key="3">
    <source>
        <dbReference type="Google" id="ProtNLM"/>
    </source>
</evidence>
<organism evidence="1 2">
    <name type="scientific">Paucilactobacillus vaccinostercus DSM 20634</name>
    <dbReference type="NCBI Taxonomy" id="1423813"/>
    <lineage>
        <taxon>Bacteria</taxon>
        <taxon>Bacillati</taxon>
        <taxon>Bacillota</taxon>
        <taxon>Bacilli</taxon>
        <taxon>Lactobacillales</taxon>
        <taxon>Lactobacillaceae</taxon>
        <taxon>Paucilactobacillus</taxon>
    </lineage>
</organism>
<accession>A0A0R2AFP5</accession>
<dbReference type="InterPro" id="IPR011013">
    <property type="entry name" value="Gal_mutarotase_sf_dom"/>
</dbReference>
<name>A0A0R2AFP5_9LACO</name>
<dbReference type="EMBL" id="AYYY01000005">
    <property type="protein sequence ID" value="KRM62550.1"/>
    <property type="molecule type" value="Genomic_DNA"/>
</dbReference>
<dbReference type="RefSeq" id="WP_057777236.1">
    <property type="nucleotide sequence ID" value="NZ_AYYY01000005.1"/>
</dbReference>
<dbReference type="STRING" id="1423813.FC26_GL002126"/>
<proteinExistence type="predicted"/>
<dbReference type="AlphaFoldDB" id="A0A0R2AFP5"/>
<dbReference type="GO" id="GO:0030246">
    <property type="term" value="F:carbohydrate binding"/>
    <property type="evidence" value="ECO:0007669"/>
    <property type="project" value="InterPro"/>
</dbReference>
<dbReference type="Gene3D" id="2.70.98.10">
    <property type="match status" value="1"/>
</dbReference>
<dbReference type="GO" id="GO:0005975">
    <property type="term" value="P:carbohydrate metabolic process"/>
    <property type="evidence" value="ECO:0007669"/>
    <property type="project" value="InterPro"/>
</dbReference>
<dbReference type="GO" id="GO:0016853">
    <property type="term" value="F:isomerase activity"/>
    <property type="evidence" value="ECO:0007669"/>
    <property type="project" value="InterPro"/>
</dbReference>